<gene>
    <name evidence="2" type="ORF">CTEN210_04594</name>
</gene>
<dbReference type="EMBL" id="BLLK01000027">
    <property type="protein sequence ID" value="GFH48118.1"/>
    <property type="molecule type" value="Genomic_DNA"/>
</dbReference>
<dbReference type="AlphaFoldDB" id="A0AAD3CM19"/>
<dbReference type="Proteomes" id="UP001054902">
    <property type="component" value="Unassembled WGS sequence"/>
</dbReference>
<proteinExistence type="predicted"/>
<feature type="signal peptide" evidence="1">
    <location>
        <begin position="1"/>
        <end position="17"/>
    </location>
</feature>
<keyword evidence="1" id="KW-0732">Signal</keyword>
<comment type="caution">
    <text evidence="2">The sequence shown here is derived from an EMBL/GenBank/DDBJ whole genome shotgun (WGS) entry which is preliminary data.</text>
</comment>
<evidence type="ECO:0000313" key="2">
    <source>
        <dbReference type="EMBL" id="GFH48118.1"/>
    </source>
</evidence>
<keyword evidence="3" id="KW-1185">Reference proteome</keyword>
<reference evidence="2 3" key="1">
    <citation type="journal article" date="2021" name="Sci. Rep.">
        <title>The genome of the diatom Chaetoceros tenuissimus carries an ancient integrated fragment of an extant virus.</title>
        <authorList>
            <person name="Hongo Y."/>
            <person name="Kimura K."/>
            <person name="Takaki Y."/>
            <person name="Yoshida Y."/>
            <person name="Baba S."/>
            <person name="Kobayashi G."/>
            <person name="Nagasaki K."/>
            <person name="Hano T."/>
            <person name="Tomaru Y."/>
        </authorList>
    </citation>
    <scope>NUCLEOTIDE SEQUENCE [LARGE SCALE GENOMIC DNA]</scope>
    <source>
        <strain evidence="2 3">NIES-3715</strain>
    </source>
</reference>
<organism evidence="2 3">
    <name type="scientific">Chaetoceros tenuissimus</name>
    <dbReference type="NCBI Taxonomy" id="426638"/>
    <lineage>
        <taxon>Eukaryota</taxon>
        <taxon>Sar</taxon>
        <taxon>Stramenopiles</taxon>
        <taxon>Ochrophyta</taxon>
        <taxon>Bacillariophyta</taxon>
        <taxon>Coscinodiscophyceae</taxon>
        <taxon>Chaetocerotophycidae</taxon>
        <taxon>Chaetocerotales</taxon>
        <taxon>Chaetocerotaceae</taxon>
        <taxon>Chaetoceros</taxon>
    </lineage>
</organism>
<name>A0AAD3CM19_9STRA</name>
<protein>
    <submittedName>
        <fullName evidence="2">Uncharacterized protein</fullName>
    </submittedName>
</protein>
<evidence type="ECO:0000313" key="3">
    <source>
        <dbReference type="Proteomes" id="UP001054902"/>
    </source>
</evidence>
<sequence>MKTSTFVAFLLVTSASAFTSPRSSFTGSATSVCTREELLTGYSCVSNSLYRDGRKGSSMGMPPFLKKLGLKKPEKPIFGEEEKTDSSVAILEEKEAPVNAATNEECEIKEEEELSETKKLLKQVKEAGTAGVISYALWELGFWALSVPVCISAYYGLFGHFPDLTDKEDLSKLGGEAFAFVNFARFAVPLRIGLALSTTGWIQENVVDKFMKKDDECEEPVENANDPRNF</sequence>
<evidence type="ECO:0000256" key="1">
    <source>
        <dbReference type="SAM" id="SignalP"/>
    </source>
</evidence>
<accession>A0AAD3CM19</accession>
<feature type="chain" id="PRO_5042214539" evidence="1">
    <location>
        <begin position="18"/>
        <end position="230"/>
    </location>
</feature>